<protein>
    <recommendedName>
        <fullName evidence="3">Maturase K</fullName>
    </recommendedName>
</protein>
<reference evidence="1" key="2">
    <citation type="journal article" date="2023" name="Int. J. Mol. Sci.">
        <title>De Novo Assembly and Annotation of 11 Diverse Shrub Willow (Salix) Genomes Reveals Novel Gene Organization in Sex-Linked Regions.</title>
        <authorList>
            <person name="Hyden B."/>
            <person name="Feng K."/>
            <person name="Yates T.B."/>
            <person name="Jawdy S."/>
            <person name="Cereghino C."/>
            <person name="Smart L.B."/>
            <person name="Muchero W."/>
        </authorList>
    </citation>
    <scope>NUCLEOTIDE SEQUENCE</scope>
    <source>
        <tissue evidence="1">Shoot tip</tissue>
    </source>
</reference>
<sequence length="84" mass="9490">MQEPLLRKFDILSGFANICNDLETFLHVCSPSPFTHRWNHPVFSSLDHLSLTHFHRPSYAVHKSGCDDLGQFVMPCVPILIIGG</sequence>
<keyword evidence="2" id="KW-1185">Reference proteome</keyword>
<dbReference type="EMBL" id="JAPFFI010000022">
    <property type="protein sequence ID" value="KAJ6328829.1"/>
    <property type="molecule type" value="Genomic_DNA"/>
</dbReference>
<name>A0ABQ9A8L7_9ROSI</name>
<evidence type="ECO:0008006" key="3">
    <source>
        <dbReference type="Google" id="ProtNLM"/>
    </source>
</evidence>
<accession>A0ABQ9A8L7</accession>
<evidence type="ECO:0000313" key="2">
    <source>
        <dbReference type="Proteomes" id="UP001141253"/>
    </source>
</evidence>
<organism evidence="1 2">
    <name type="scientific">Salix suchowensis</name>
    <dbReference type="NCBI Taxonomy" id="1278906"/>
    <lineage>
        <taxon>Eukaryota</taxon>
        <taxon>Viridiplantae</taxon>
        <taxon>Streptophyta</taxon>
        <taxon>Embryophyta</taxon>
        <taxon>Tracheophyta</taxon>
        <taxon>Spermatophyta</taxon>
        <taxon>Magnoliopsida</taxon>
        <taxon>eudicotyledons</taxon>
        <taxon>Gunneridae</taxon>
        <taxon>Pentapetalae</taxon>
        <taxon>rosids</taxon>
        <taxon>fabids</taxon>
        <taxon>Malpighiales</taxon>
        <taxon>Salicaceae</taxon>
        <taxon>Saliceae</taxon>
        <taxon>Salix</taxon>
    </lineage>
</organism>
<comment type="caution">
    <text evidence="1">The sequence shown here is derived from an EMBL/GenBank/DDBJ whole genome shotgun (WGS) entry which is preliminary data.</text>
</comment>
<dbReference type="Proteomes" id="UP001141253">
    <property type="component" value="Chromosome 14"/>
</dbReference>
<gene>
    <name evidence="1" type="ORF">OIU77_010502</name>
</gene>
<proteinExistence type="predicted"/>
<reference evidence="1" key="1">
    <citation type="submission" date="2022-10" db="EMBL/GenBank/DDBJ databases">
        <authorList>
            <person name="Hyden B.L."/>
            <person name="Feng K."/>
            <person name="Yates T."/>
            <person name="Jawdy S."/>
            <person name="Smart L.B."/>
            <person name="Muchero W."/>
        </authorList>
    </citation>
    <scope>NUCLEOTIDE SEQUENCE</scope>
    <source>
        <tissue evidence="1">Shoot tip</tissue>
    </source>
</reference>
<dbReference type="EMBL" id="JAPFFI010000022">
    <property type="protein sequence ID" value="KAJ6328828.1"/>
    <property type="molecule type" value="Genomic_DNA"/>
</dbReference>
<evidence type="ECO:0000313" key="1">
    <source>
        <dbReference type="EMBL" id="KAJ6328828.1"/>
    </source>
</evidence>